<evidence type="ECO:0000313" key="2">
    <source>
        <dbReference type="Proteomes" id="UP000256838"/>
    </source>
</evidence>
<evidence type="ECO:0000313" key="1">
    <source>
        <dbReference type="EMBL" id="RDU99745.1"/>
    </source>
</evidence>
<gene>
    <name evidence="1" type="ORF">DWV00_04825</name>
</gene>
<comment type="caution">
    <text evidence="1">The sequence shown here is derived from an EMBL/GenBank/DDBJ whole genome shotgun (WGS) entry which is preliminary data.</text>
</comment>
<reference evidence="1 2" key="1">
    <citation type="submission" date="2018-08" db="EMBL/GenBank/DDBJ databases">
        <title>Paraburkholderia sp. DHOM06 isolated from forest soil.</title>
        <authorList>
            <person name="Gao Z.-H."/>
            <person name="Qiu L.-H."/>
        </authorList>
    </citation>
    <scope>NUCLEOTIDE SEQUENCE [LARGE SCALE GENOMIC DNA]</scope>
    <source>
        <strain evidence="1 2">DHOM06</strain>
    </source>
</reference>
<proteinExistence type="predicted"/>
<dbReference type="AlphaFoldDB" id="A0A3D8K4F1"/>
<dbReference type="EMBL" id="QRGA01000003">
    <property type="protein sequence ID" value="RDU99745.1"/>
    <property type="molecule type" value="Genomic_DNA"/>
</dbReference>
<sequence length="214" mass="23973">MDEIISAYKKLTDDDFESLQDYASRHIRGTSFAEPDDLIQETMTRMVAGTRKWPLRAPFGLFIRLAMRSIAQAEWAERDKGFIIPMPDDYDVEERLADTLTGSSVEMRLLALERLREAQEAVALARAALGDDLAAQRVIDGIVWGAPPRETRKELGVGARDFDAARQRAGRRLREAGEMVARRAEQQSAATRKACQIVPNASRASATANRKLKR</sequence>
<dbReference type="Proteomes" id="UP000256838">
    <property type="component" value="Unassembled WGS sequence"/>
</dbReference>
<organism evidence="1 2">
    <name type="scientific">Trinickia dinghuensis</name>
    <dbReference type="NCBI Taxonomy" id="2291023"/>
    <lineage>
        <taxon>Bacteria</taxon>
        <taxon>Pseudomonadati</taxon>
        <taxon>Pseudomonadota</taxon>
        <taxon>Betaproteobacteria</taxon>
        <taxon>Burkholderiales</taxon>
        <taxon>Burkholderiaceae</taxon>
        <taxon>Trinickia</taxon>
    </lineage>
</organism>
<protein>
    <submittedName>
        <fullName evidence="1">Uncharacterized protein</fullName>
    </submittedName>
</protein>
<name>A0A3D8K4F1_9BURK</name>
<accession>A0A3D8K4F1</accession>
<keyword evidence="2" id="KW-1185">Reference proteome</keyword>